<dbReference type="Pfam" id="PF04233">
    <property type="entry name" value="Phage_Mu_F"/>
    <property type="match status" value="1"/>
</dbReference>
<dbReference type="InterPro" id="IPR006528">
    <property type="entry name" value="Phage_head_morphogenesis_dom"/>
</dbReference>
<evidence type="ECO:0000259" key="3">
    <source>
        <dbReference type="Pfam" id="PF18798"/>
    </source>
</evidence>
<feature type="domain" description="Phage head morphogenesis" evidence="2">
    <location>
        <begin position="11"/>
        <end position="103"/>
    </location>
</feature>
<dbReference type="InterPro" id="IPR040824">
    <property type="entry name" value="LPD3"/>
</dbReference>
<dbReference type="Proteomes" id="UP000235564">
    <property type="component" value="Unassembled WGS sequence"/>
</dbReference>
<name>A0A2N6QP77_9BACT</name>
<protein>
    <recommendedName>
        <fullName evidence="6">Phage head morphogenesis domain-containing protein</fullName>
    </recommendedName>
</protein>
<dbReference type="AlphaFoldDB" id="A0A2N6QP77"/>
<evidence type="ECO:0000313" key="5">
    <source>
        <dbReference type="Proteomes" id="UP000235564"/>
    </source>
</evidence>
<gene>
    <name evidence="4" type="ORF">CJ231_10135</name>
</gene>
<evidence type="ECO:0000256" key="1">
    <source>
        <dbReference type="SAM" id="MobiDB-lite"/>
    </source>
</evidence>
<evidence type="ECO:0008006" key="6">
    <source>
        <dbReference type="Google" id="ProtNLM"/>
    </source>
</evidence>
<evidence type="ECO:0000259" key="2">
    <source>
        <dbReference type="Pfam" id="PF04233"/>
    </source>
</evidence>
<evidence type="ECO:0000313" key="4">
    <source>
        <dbReference type="EMBL" id="PMC23401.1"/>
    </source>
</evidence>
<reference evidence="4 5" key="1">
    <citation type="submission" date="2017-09" db="EMBL/GenBank/DDBJ databases">
        <title>Bacterial strain isolated from the female urinary microbiota.</title>
        <authorList>
            <person name="Thomas-White K."/>
            <person name="Kumar N."/>
            <person name="Forster S."/>
            <person name="Putonti C."/>
            <person name="Lawley T."/>
            <person name="Wolfe A.J."/>
        </authorList>
    </citation>
    <scope>NUCLEOTIDE SEQUENCE [LARGE SCALE GENOMIC DNA]</scope>
    <source>
        <strain evidence="4 5">UMB0536</strain>
    </source>
</reference>
<accession>A0A2N6QP77</accession>
<feature type="domain" description="Large polyvalent protein-associated" evidence="3">
    <location>
        <begin position="165"/>
        <end position="267"/>
    </location>
</feature>
<proteinExistence type="predicted"/>
<feature type="region of interest" description="Disordered" evidence="1">
    <location>
        <begin position="108"/>
        <end position="128"/>
    </location>
</feature>
<comment type="caution">
    <text evidence="4">The sequence shown here is derived from an EMBL/GenBank/DDBJ whole genome shotgun (WGS) entry which is preliminary data.</text>
</comment>
<organism evidence="4 5">
    <name type="scientific">Hoylesella buccalis</name>
    <dbReference type="NCBI Taxonomy" id="28127"/>
    <lineage>
        <taxon>Bacteria</taxon>
        <taxon>Pseudomonadati</taxon>
        <taxon>Bacteroidota</taxon>
        <taxon>Bacteroidia</taxon>
        <taxon>Bacteroidales</taxon>
        <taxon>Prevotellaceae</taxon>
        <taxon>Hoylesella</taxon>
    </lineage>
</organism>
<dbReference type="Pfam" id="PF18798">
    <property type="entry name" value="LPD3"/>
    <property type="match status" value="1"/>
</dbReference>
<dbReference type="OrthoDB" id="9813502at2"/>
<sequence length="285" mass="32601">MDSNGNLKPFERWKNDVQDITSHQCKAWLRTEYDTAVLRARQAANWQQFQREKDVLPNLEWMPSTSPNPGADHMPFWGTILPVDHPFWEQHRPGDRWNCKCDLRATDKPTTTVPADPANAHDPQPGLDSNPGRTAQLFAPSHPYIANAYPGAREAVEKAVRKEEFQEIKKEARKTLQGTTISHPKLKGKIKISRRSIDEWTNQPHIHYQEKNLMILSIGKVLQNAKYLGKKTDVSQKAGTKFVHIFEIEIKADKSWIIVKEYQDGSIMLYSVSDSPNVLIGLNKK</sequence>
<dbReference type="EMBL" id="PNGJ01000009">
    <property type="protein sequence ID" value="PMC23401.1"/>
    <property type="molecule type" value="Genomic_DNA"/>
</dbReference>